<dbReference type="GeneID" id="9346086"/>
<accession>D7E840</accession>
<dbReference type="OrthoDB" id="148189at2157"/>
<dbReference type="Proteomes" id="UP000000391">
    <property type="component" value="Chromosome"/>
</dbReference>
<proteinExistence type="predicted"/>
<dbReference type="EMBL" id="CP002069">
    <property type="protein sequence ID" value="ADI73382.1"/>
    <property type="molecule type" value="Genomic_DNA"/>
</dbReference>
<dbReference type="RefSeq" id="WP_013193950.1">
    <property type="nucleotide sequence ID" value="NC_014253.1"/>
</dbReference>
<evidence type="ECO:0000313" key="3">
    <source>
        <dbReference type="EMBL" id="ADI73382.1"/>
    </source>
</evidence>
<protein>
    <recommendedName>
        <fullName evidence="2">Phospholipase D-like domain-containing protein</fullName>
    </recommendedName>
</protein>
<dbReference type="AlphaFoldDB" id="D7E840"/>
<name>D7E840_METEZ</name>
<keyword evidence="4" id="KW-1185">Reference proteome</keyword>
<dbReference type="SUPFAM" id="SSF56024">
    <property type="entry name" value="Phospholipase D/nuclease"/>
    <property type="match status" value="1"/>
</dbReference>
<feature type="region of interest" description="Disordered" evidence="1">
    <location>
        <begin position="144"/>
        <end position="164"/>
    </location>
</feature>
<evidence type="ECO:0000259" key="2">
    <source>
        <dbReference type="Pfam" id="PF13091"/>
    </source>
</evidence>
<dbReference type="InterPro" id="IPR059166">
    <property type="entry name" value="PLD-like_cat"/>
</dbReference>
<evidence type="ECO:0000256" key="1">
    <source>
        <dbReference type="SAM" id="MobiDB-lite"/>
    </source>
</evidence>
<dbReference type="Gene3D" id="3.30.870.10">
    <property type="entry name" value="Endonuclease Chain A"/>
    <property type="match status" value="1"/>
</dbReference>
<dbReference type="KEGG" id="mev:Metev_0467"/>
<dbReference type="HOGENOM" id="CLU_084490_0_0_2"/>
<feature type="domain" description="Phospholipase D-like" evidence="2">
    <location>
        <begin position="15"/>
        <end position="125"/>
    </location>
</feature>
<reference evidence="3 4" key="1">
    <citation type="submission" date="2010-06" db="EMBL/GenBank/DDBJ databases">
        <title>Complete sequence chromosome of Methanohalobium evestigatum Z-7303.</title>
        <authorList>
            <consortium name="US DOE Joint Genome Institute"/>
            <person name="Lucas S."/>
            <person name="Copeland A."/>
            <person name="Lapidus A."/>
            <person name="Cheng J.-F."/>
            <person name="Bruce D."/>
            <person name="Goodwin L."/>
            <person name="Pitluck S."/>
            <person name="Saunders E."/>
            <person name="Detter J.C."/>
            <person name="Han C."/>
            <person name="Tapia R."/>
            <person name="Land M."/>
            <person name="Hauser L."/>
            <person name="Kyrpides N."/>
            <person name="Mikhailova N."/>
            <person name="Sieprawska-Lupa M."/>
            <person name="Whitman W.B."/>
            <person name="Anderson I."/>
            <person name="Woyke T."/>
        </authorList>
    </citation>
    <scope>NUCLEOTIDE SEQUENCE [LARGE SCALE GENOMIC DNA]</scope>
    <source>
        <strain evidence="4">ATCC BAA-1072 / DSM 3721 / NBRC 107634 / OCM 161 / Z-7303</strain>
    </source>
</reference>
<organism evidence="3 4">
    <name type="scientific">Methanohalobium evestigatum (strain ATCC BAA-1072 / DSM 3721 / NBRC 107634 / OCM 161 / Z-7303)</name>
    <dbReference type="NCBI Taxonomy" id="644295"/>
    <lineage>
        <taxon>Archaea</taxon>
        <taxon>Methanobacteriati</taxon>
        <taxon>Methanobacteriota</taxon>
        <taxon>Stenosarchaea group</taxon>
        <taxon>Methanomicrobia</taxon>
        <taxon>Methanosarcinales</taxon>
        <taxon>Methanosarcinaceae</taxon>
        <taxon>Methanohalobium</taxon>
    </lineage>
</organism>
<evidence type="ECO:0000313" key="4">
    <source>
        <dbReference type="Proteomes" id="UP000000391"/>
    </source>
</evidence>
<dbReference type="CDD" id="cd09176">
    <property type="entry name" value="PLDc_unchar6"/>
    <property type="match status" value="1"/>
</dbReference>
<sequence>MTEFCSTTGVSHHLEQIIKNADDKLIIVSPYLQINERLKDLIQDKDRMKIDIRVIYGKNDLKPEENNWLKSLNSIRTNFCKNLHAKCYLNDKEALITSMNMYRYSEVHNNEMGIYVSKDSDPKLYSDIYDEAKRLIRYSEEDINSNDKSTSDVFKKQSNTKNNSNKSDNGYCIRCGDSISLNPMYPYCKKCFSTWKKKGDENIEESACHICGKSNKSNISKAKPTCYNCYKKYKDTYEFPLG</sequence>
<dbReference type="Pfam" id="PF13091">
    <property type="entry name" value="PLDc_2"/>
    <property type="match status" value="1"/>
</dbReference>
<gene>
    <name evidence="3" type="ordered locus">Metev_0467</name>
</gene>
<dbReference type="InterPro" id="IPR025202">
    <property type="entry name" value="PLD-like_dom"/>
</dbReference>